<evidence type="ECO:0000256" key="6">
    <source>
        <dbReference type="ARBA" id="ARBA00023180"/>
    </source>
</evidence>
<dbReference type="AlphaFoldDB" id="A0A6P8Z384"/>
<dbReference type="GO" id="GO:0006518">
    <property type="term" value="P:peptide metabolic process"/>
    <property type="evidence" value="ECO:0007669"/>
    <property type="project" value="InterPro"/>
</dbReference>
<feature type="binding site" evidence="9">
    <location>
        <position position="253"/>
    </location>
    <ligand>
        <name>Zn(2+)</name>
        <dbReference type="ChEBI" id="CHEBI:29105"/>
        <note>catalytic</note>
    </ligand>
</feature>
<organism evidence="16">
    <name type="scientific">Thrips palmi</name>
    <name type="common">Melon thrips</name>
    <dbReference type="NCBI Taxonomy" id="161013"/>
    <lineage>
        <taxon>Eukaryota</taxon>
        <taxon>Metazoa</taxon>
        <taxon>Ecdysozoa</taxon>
        <taxon>Arthropoda</taxon>
        <taxon>Hexapoda</taxon>
        <taxon>Insecta</taxon>
        <taxon>Pterygota</taxon>
        <taxon>Neoptera</taxon>
        <taxon>Paraneoptera</taxon>
        <taxon>Thysanoptera</taxon>
        <taxon>Terebrantia</taxon>
        <taxon>Thripoidea</taxon>
        <taxon>Thripidae</taxon>
        <taxon>Thrips</taxon>
    </lineage>
</organism>
<dbReference type="InParanoid" id="A0A6P8Z384"/>
<dbReference type="PANTHER" id="PTHR10680:SF14">
    <property type="entry name" value="PEPTIDYL-GLYCINE ALPHA-AMIDATING MONOOXYGENASE"/>
    <property type="match status" value="1"/>
</dbReference>
<feature type="disulfide bond" evidence="10">
    <location>
        <begin position="194"/>
        <end position="214"/>
    </location>
</feature>
<dbReference type="InterPro" id="IPR001258">
    <property type="entry name" value="NHL_repeat"/>
</dbReference>
<feature type="binding site" evidence="9">
    <location>
        <position position="142"/>
    </location>
    <ligand>
        <name>Ca(2+)</name>
        <dbReference type="ChEBI" id="CHEBI:29108"/>
        <note>structural</note>
    </ligand>
</feature>
<dbReference type="GO" id="GO:0004504">
    <property type="term" value="F:peptidylglycine monooxygenase activity"/>
    <property type="evidence" value="ECO:0007669"/>
    <property type="project" value="TreeGrafter"/>
</dbReference>
<evidence type="ECO:0000256" key="4">
    <source>
        <dbReference type="ARBA" id="ARBA00022737"/>
    </source>
</evidence>
<feature type="binding site" evidence="9">
    <location>
        <position position="75"/>
    </location>
    <ligand>
        <name>Ca(2+)</name>
        <dbReference type="ChEBI" id="CHEBI:29108"/>
        <note>structural</note>
    </ligand>
</feature>
<dbReference type="PRINTS" id="PR00790">
    <property type="entry name" value="PAMONOXGNASE"/>
</dbReference>
<dbReference type="InterPro" id="IPR011042">
    <property type="entry name" value="6-blade_b-propeller_TolB-like"/>
</dbReference>
<evidence type="ECO:0000256" key="1">
    <source>
        <dbReference type="ARBA" id="ARBA00012343"/>
    </source>
</evidence>
<evidence type="ECO:0000256" key="7">
    <source>
        <dbReference type="ARBA" id="ARBA00023239"/>
    </source>
</evidence>
<keyword evidence="9" id="KW-0106">Calcium</keyword>
<feature type="repeat" description="NHL" evidence="11">
    <location>
        <begin position="125"/>
        <end position="166"/>
    </location>
</feature>
<keyword evidence="15" id="KW-1185">Reference proteome</keyword>
<dbReference type="Gene3D" id="2.120.10.30">
    <property type="entry name" value="TolB, C-terminal domain"/>
    <property type="match status" value="1"/>
</dbReference>
<feature type="compositionally biased region" description="Polar residues" evidence="12">
    <location>
        <begin position="386"/>
        <end position="409"/>
    </location>
</feature>
<feature type="transmembrane region" description="Helical" evidence="13">
    <location>
        <begin position="447"/>
        <end position="469"/>
    </location>
</feature>
<dbReference type="OrthoDB" id="10018185at2759"/>
<evidence type="ECO:0000313" key="15">
    <source>
        <dbReference type="Proteomes" id="UP000515158"/>
    </source>
</evidence>
<feature type="compositionally biased region" description="Acidic residues" evidence="12">
    <location>
        <begin position="502"/>
        <end position="511"/>
    </location>
</feature>
<feature type="signal peptide" evidence="14">
    <location>
        <begin position="1"/>
        <end position="15"/>
    </location>
</feature>
<feature type="chain" id="PRO_5027545619" description="peptidylamidoglycolate lyase" evidence="14">
    <location>
        <begin position="16"/>
        <end position="517"/>
    </location>
</feature>
<evidence type="ECO:0000256" key="2">
    <source>
        <dbReference type="ARBA" id="ARBA00022723"/>
    </source>
</evidence>
<feature type="region of interest" description="Disordered" evidence="12">
    <location>
        <begin position="385"/>
        <end position="409"/>
    </location>
</feature>
<dbReference type="GeneID" id="117647089"/>
<feature type="binding site" evidence="8">
    <location>
        <position position="88"/>
    </location>
    <ligand>
        <name>a protein</name>
        <dbReference type="ChEBI" id="CHEBI:16541"/>
    </ligand>
    <ligandPart>
        <name>C-terminal Xaa-(2S)-2-hydroxyglycine residue</name>
        <dbReference type="ChEBI" id="CHEBI:142768"/>
    </ligandPart>
</feature>
<dbReference type="CDD" id="cd14958">
    <property type="entry name" value="NHL_PAL_like"/>
    <property type="match status" value="1"/>
</dbReference>
<feature type="binding site" evidence="8">
    <location>
        <position position="269"/>
    </location>
    <ligand>
        <name>a protein</name>
        <dbReference type="ChEBI" id="CHEBI:16541"/>
    </ligand>
    <ligandPart>
        <name>C-terminal Xaa-(2S)-2-hydroxyglycine residue</name>
        <dbReference type="ChEBI" id="CHEBI:142768"/>
    </ligandPart>
</feature>
<dbReference type="PROSITE" id="PS51125">
    <property type="entry name" value="NHL"/>
    <property type="match status" value="2"/>
</dbReference>
<keyword evidence="9" id="KW-0862">Zinc</keyword>
<evidence type="ECO:0000256" key="11">
    <source>
        <dbReference type="PROSITE-ProRule" id="PRU00504"/>
    </source>
</evidence>
<dbReference type="InterPro" id="IPR000720">
    <property type="entry name" value="PHM/PAL"/>
</dbReference>
<dbReference type="GO" id="GO:0004598">
    <property type="term" value="F:peptidylamidoglycolate lyase activity"/>
    <property type="evidence" value="ECO:0007669"/>
    <property type="project" value="UniProtKB-EC"/>
</dbReference>
<keyword evidence="3 14" id="KW-0732">Signal</keyword>
<dbReference type="Pfam" id="PF01436">
    <property type="entry name" value="NHL"/>
    <property type="match status" value="1"/>
</dbReference>
<evidence type="ECO:0000256" key="5">
    <source>
        <dbReference type="ARBA" id="ARBA00023157"/>
    </source>
</evidence>
<reference evidence="16" key="1">
    <citation type="submission" date="2025-08" db="UniProtKB">
        <authorList>
            <consortium name="RefSeq"/>
        </authorList>
    </citation>
    <scope>IDENTIFICATION</scope>
    <source>
        <tissue evidence="16">Total insect</tissue>
    </source>
</reference>
<feature type="region of interest" description="Disordered" evidence="12">
    <location>
        <begin position="495"/>
        <end position="517"/>
    </location>
</feature>
<dbReference type="PANTHER" id="PTHR10680">
    <property type="entry name" value="PEPTIDYL-GLYCINE ALPHA-AMIDATING MONOOXYGENASE"/>
    <property type="match status" value="1"/>
</dbReference>
<keyword evidence="13" id="KW-1133">Transmembrane helix</keyword>
<protein>
    <recommendedName>
        <fullName evidence="1">peptidylamidoglycolate lyase</fullName>
        <ecNumber evidence="1">4.3.2.5</ecNumber>
    </recommendedName>
</protein>
<feature type="disulfide bond" evidence="10">
    <location>
        <begin position="265"/>
        <end position="276"/>
    </location>
</feature>
<evidence type="ECO:0000256" key="8">
    <source>
        <dbReference type="PIRSR" id="PIRSR600720-1"/>
    </source>
</evidence>
<sequence>MWAFFVFLAVGRVSSASMWDTKADPFPGAGGSPASNTAPLRRRPAVGSLNAADVDLTFSSSWPDPSVKFGQVAAVTVDGHGQVVVFHRGSHVWGGGTFDGYDNYQRKEDGPVNEDTVVVLDPQSGKVLKSWGKGLFYMPHGLTIDHEDNLWVTDVALHQIFKFPSLAVLNEKVTEPLIVKGERFVNGKDDTHFCKPSAVAVLRNGDFFVSDGYCNSRIIKFNKEGVRLMTLGRSSFSGTQGHKPGPYQFNIPHALTLAEDRNLVCAADRENGRALCFYSHNGTFVYEISHDLFGSRLFSLDYTPTKGGLFYLVNGPEFDSAGKAVQGFVVNANDLSLVSTFQAGDSQLSNPHDIAVSPDGESVYVVQLDPHRVLKFVHKGSENSEKTISTISTNQSASPGPNQPSTLAISSQPTAKSIEATNSSSVLPVGLNLMANSSFAKAMTTPLVAVTSLMVILFCVTGSGIVWYMRTRRRAYPSIPNDGFNLGQLLASHSRRGFEQVSTEESDDDRAESDQPA</sequence>
<dbReference type="GO" id="GO:0046872">
    <property type="term" value="F:metal ion binding"/>
    <property type="evidence" value="ECO:0007669"/>
    <property type="project" value="UniProtKB-KW"/>
</dbReference>
<evidence type="ECO:0000313" key="16">
    <source>
        <dbReference type="RefSeq" id="XP_034244495.1"/>
    </source>
</evidence>
<dbReference type="RefSeq" id="XP_034244495.1">
    <property type="nucleotide sequence ID" value="XM_034388604.1"/>
</dbReference>
<dbReference type="EC" id="4.3.2.5" evidence="1"/>
<evidence type="ECO:0000256" key="3">
    <source>
        <dbReference type="ARBA" id="ARBA00022729"/>
    </source>
</evidence>
<evidence type="ECO:0000256" key="14">
    <source>
        <dbReference type="SAM" id="SignalP"/>
    </source>
</evidence>
<name>A0A6P8Z384_THRPL</name>
<evidence type="ECO:0000256" key="13">
    <source>
        <dbReference type="SAM" id="Phobius"/>
    </source>
</evidence>
<dbReference type="GO" id="GO:0016020">
    <property type="term" value="C:membrane"/>
    <property type="evidence" value="ECO:0007669"/>
    <property type="project" value="InterPro"/>
</dbReference>
<keyword evidence="5 10" id="KW-1015">Disulfide bond</keyword>
<keyword evidence="13" id="KW-0472">Membrane</keyword>
<keyword evidence="4" id="KW-0677">Repeat</keyword>
<feature type="binding site" evidence="8">
    <location>
        <position position="213"/>
    </location>
    <ligand>
        <name>a protein</name>
        <dbReference type="ChEBI" id="CHEBI:16541"/>
    </ligand>
    <ligandPart>
        <name>C-terminal Xaa-(2S)-2-hydroxyglycine residue</name>
        <dbReference type="ChEBI" id="CHEBI:142768"/>
    </ligandPart>
</feature>
<feature type="binding site" evidence="9">
    <location>
        <position position="140"/>
    </location>
    <ligand>
        <name>Zn(2+)</name>
        <dbReference type="ChEBI" id="CHEBI:29105"/>
        <note>catalytic</note>
    </ligand>
</feature>
<evidence type="ECO:0000256" key="10">
    <source>
        <dbReference type="PIRSR" id="PIRSR600720-3"/>
    </source>
</evidence>
<proteinExistence type="predicted"/>
<accession>A0A6P8Z384</accession>
<dbReference type="CTD" id="36033"/>
<feature type="binding site" evidence="9">
    <location>
        <position position="352"/>
    </location>
    <ligand>
        <name>Zn(2+)</name>
        <dbReference type="ChEBI" id="CHEBI:29105"/>
        <note>catalytic</note>
    </ligand>
</feature>
<keyword evidence="7 16" id="KW-0456">Lyase</keyword>
<keyword evidence="2 9" id="KW-0479">Metal-binding</keyword>
<keyword evidence="6" id="KW-0325">Glycoprotein</keyword>
<dbReference type="GO" id="GO:0005576">
    <property type="term" value="C:extracellular region"/>
    <property type="evidence" value="ECO:0007669"/>
    <property type="project" value="TreeGrafter"/>
</dbReference>
<dbReference type="SUPFAM" id="SSF101898">
    <property type="entry name" value="NHL repeat"/>
    <property type="match status" value="1"/>
</dbReference>
<evidence type="ECO:0000256" key="9">
    <source>
        <dbReference type="PIRSR" id="PIRSR600720-2"/>
    </source>
</evidence>
<feature type="repeat" description="NHL" evidence="11">
    <location>
        <begin position="187"/>
        <end position="224"/>
    </location>
</feature>
<keyword evidence="13" id="KW-0812">Transmembrane</keyword>
<comment type="cofactor">
    <cofactor evidence="9">
        <name>Zn(2+)</name>
        <dbReference type="ChEBI" id="CHEBI:29105"/>
    </cofactor>
    <text evidence="9">Binds one Zn(2+) ion per subunit.</text>
</comment>
<dbReference type="KEGG" id="tpal:117647089"/>
<feature type="binding site" evidence="9">
    <location>
        <position position="353"/>
    </location>
    <ligand>
        <name>Ca(2+)</name>
        <dbReference type="ChEBI" id="CHEBI:29108"/>
        <note>structural</note>
    </ligand>
</feature>
<gene>
    <name evidence="16" type="primary">LOC117647089</name>
</gene>
<dbReference type="Proteomes" id="UP000515158">
    <property type="component" value="Unplaced"/>
</dbReference>
<evidence type="ECO:0000256" key="12">
    <source>
        <dbReference type="SAM" id="MobiDB-lite"/>
    </source>
</evidence>